<proteinExistence type="inferred from homology"/>
<sequence>MLRGVFFLSFICFSTLAFAGTQFEEMSSKPVLAYVVAKPDGTIINQQNRHLNLSPASTQKLITATAARLHLGGSYRFNTQIETLTEAKLRQGTIEQDLRFRLSGAPDFTRKQLRDMLKTLKQSGVKKISGDILINDGRFNGYHWSNGQSWNDLGVCYTSPASAVIINRNCVQGNLSVTKEGKTRVFIPAHEPIRVDNSTYALKTWKEMRQSHCALELNRGDTNHYELMGCFVATKDPIPMKFSVNDPVTYFASILAADLKGAGITHTGVIRRESTLEPEGVVLVRQRSATLDSLLEKMLKKSDNLIADVVFKTLGAEYYNQAGSFRSGEAAVKAILKSQAKLDLSDAIMADGSGLSRHNLVTVDQLLQVMQFVYNNDNKLKLLDSLAVSGVDGTLKWRTSLRVDALKGKVRGKTGSLKSVVNMVGVIDTQQGPRLFAYMVSGYNLPPKQARLYKNKLNPIRQFERDFFTELLTSGKTSKNK</sequence>
<dbReference type="Proteomes" id="UP001201273">
    <property type="component" value="Unassembled WGS sequence"/>
</dbReference>
<keyword evidence="3" id="KW-0732">Signal</keyword>
<dbReference type="SUPFAM" id="SSF56601">
    <property type="entry name" value="beta-lactamase/transpeptidase-like"/>
    <property type="match status" value="1"/>
</dbReference>
<feature type="signal peptide" evidence="3">
    <location>
        <begin position="1"/>
        <end position="19"/>
    </location>
</feature>
<evidence type="ECO:0000256" key="1">
    <source>
        <dbReference type="ARBA" id="ARBA00006096"/>
    </source>
</evidence>
<name>A0ABS8WGX5_9GAMM</name>
<comment type="similarity">
    <text evidence="1">Belongs to the peptidase S13 family.</text>
</comment>
<reference evidence="4 5" key="1">
    <citation type="journal article" date="2022" name="Environ. Microbiol. Rep.">
        <title>Eco-phylogenetic analyses reveal divergent evolution of vitamin B12 metabolism in the marine bacterial family 'Psychromonadaceae'.</title>
        <authorList>
            <person name="Jin X."/>
            <person name="Yang Y."/>
            <person name="Cao H."/>
            <person name="Gao B."/>
            <person name="Zhao Z."/>
        </authorList>
    </citation>
    <scope>NUCLEOTIDE SEQUENCE [LARGE SCALE GENOMIC DNA]</scope>
    <source>
        <strain evidence="4 5">MKS20</strain>
    </source>
</reference>
<keyword evidence="4" id="KW-0121">Carboxypeptidase</keyword>
<evidence type="ECO:0000256" key="2">
    <source>
        <dbReference type="ARBA" id="ARBA00022801"/>
    </source>
</evidence>
<protein>
    <submittedName>
        <fullName evidence="4">D-alanyl-D-alanine carboxypeptidase/D-alanyl-D-alanine-endopeptidase</fullName>
        <ecNumber evidence="4">3.4.16.4</ecNumber>
    </submittedName>
</protein>
<dbReference type="GO" id="GO:0009002">
    <property type="term" value="F:serine-type D-Ala-D-Ala carboxypeptidase activity"/>
    <property type="evidence" value="ECO:0007669"/>
    <property type="project" value="UniProtKB-EC"/>
</dbReference>
<organism evidence="4 5">
    <name type="scientific">Motilimonas cestriensis</name>
    <dbReference type="NCBI Taxonomy" id="2742685"/>
    <lineage>
        <taxon>Bacteria</taxon>
        <taxon>Pseudomonadati</taxon>
        <taxon>Pseudomonadota</taxon>
        <taxon>Gammaproteobacteria</taxon>
        <taxon>Alteromonadales</taxon>
        <taxon>Alteromonadales genera incertae sedis</taxon>
        <taxon>Motilimonas</taxon>
    </lineage>
</organism>
<dbReference type="PRINTS" id="PR00922">
    <property type="entry name" value="DADACBPTASE3"/>
</dbReference>
<keyword evidence="5" id="KW-1185">Reference proteome</keyword>
<dbReference type="RefSeq" id="WP_233054605.1">
    <property type="nucleotide sequence ID" value="NZ_JAIMJA010000026.1"/>
</dbReference>
<gene>
    <name evidence="4" type="primary">dacB</name>
    <name evidence="4" type="ORF">K6Y31_18930</name>
</gene>
<dbReference type="PANTHER" id="PTHR30023">
    <property type="entry name" value="D-ALANYL-D-ALANINE CARBOXYPEPTIDASE"/>
    <property type="match status" value="1"/>
</dbReference>
<comment type="caution">
    <text evidence="4">The sequence shown here is derived from an EMBL/GenBank/DDBJ whole genome shotgun (WGS) entry which is preliminary data.</text>
</comment>
<dbReference type="InterPro" id="IPR000667">
    <property type="entry name" value="Peptidase_S13"/>
</dbReference>
<keyword evidence="2 4" id="KW-0378">Hydrolase</keyword>
<dbReference type="Pfam" id="PF02113">
    <property type="entry name" value="Peptidase_S13"/>
    <property type="match status" value="1"/>
</dbReference>
<dbReference type="PANTHER" id="PTHR30023:SF0">
    <property type="entry name" value="PENICILLIN-SENSITIVE CARBOXYPEPTIDASE A"/>
    <property type="match status" value="1"/>
</dbReference>
<dbReference type="Gene3D" id="3.50.80.20">
    <property type="entry name" value="D-Ala-D-Ala carboxypeptidase C, peptidase S13"/>
    <property type="match status" value="1"/>
</dbReference>
<evidence type="ECO:0000256" key="3">
    <source>
        <dbReference type="SAM" id="SignalP"/>
    </source>
</evidence>
<evidence type="ECO:0000313" key="4">
    <source>
        <dbReference type="EMBL" id="MCE2596854.1"/>
    </source>
</evidence>
<dbReference type="InterPro" id="IPR012338">
    <property type="entry name" value="Beta-lactam/transpept-like"/>
</dbReference>
<keyword evidence="4" id="KW-0645">Protease</keyword>
<accession>A0ABS8WGX5</accession>
<dbReference type="EC" id="3.4.16.4" evidence="4"/>
<dbReference type="NCBIfam" id="TIGR00666">
    <property type="entry name" value="PBP4"/>
    <property type="match status" value="1"/>
</dbReference>
<dbReference type="EMBL" id="JAIMJA010000026">
    <property type="protein sequence ID" value="MCE2596854.1"/>
    <property type="molecule type" value="Genomic_DNA"/>
</dbReference>
<evidence type="ECO:0000313" key="5">
    <source>
        <dbReference type="Proteomes" id="UP001201273"/>
    </source>
</evidence>
<feature type="chain" id="PRO_5045365628" evidence="3">
    <location>
        <begin position="20"/>
        <end position="481"/>
    </location>
</feature>
<dbReference type="Gene3D" id="3.40.710.10">
    <property type="entry name" value="DD-peptidase/beta-lactamase superfamily"/>
    <property type="match status" value="1"/>
</dbReference>